<gene>
    <name evidence="2" type="primary">LOC114333977</name>
</gene>
<reference evidence="2" key="1">
    <citation type="submission" date="2025-08" db="UniProtKB">
        <authorList>
            <consortium name="RefSeq"/>
        </authorList>
    </citation>
    <scope>IDENTIFICATION</scope>
    <source>
        <tissue evidence="2">Whole insect</tissue>
    </source>
</reference>
<proteinExistence type="predicted"/>
<dbReference type="InParanoid" id="A0A6P7FTZ1"/>
<feature type="compositionally biased region" description="Polar residues" evidence="1">
    <location>
        <begin position="58"/>
        <end position="67"/>
    </location>
</feature>
<feature type="region of interest" description="Disordered" evidence="1">
    <location>
        <begin position="33"/>
        <end position="67"/>
    </location>
</feature>
<protein>
    <submittedName>
        <fullName evidence="2">Uncharacterized protein LOC114333977</fullName>
    </submittedName>
</protein>
<dbReference type="RefSeq" id="XP_028139781.1">
    <property type="nucleotide sequence ID" value="XM_028283980.1"/>
</dbReference>
<name>A0A6P7FTZ1_DIAVI</name>
<accession>A0A6P7FTZ1</accession>
<organism evidence="2">
    <name type="scientific">Diabrotica virgifera virgifera</name>
    <name type="common">western corn rootworm</name>
    <dbReference type="NCBI Taxonomy" id="50390"/>
    <lineage>
        <taxon>Eukaryota</taxon>
        <taxon>Metazoa</taxon>
        <taxon>Ecdysozoa</taxon>
        <taxon>Arthropoda</taxon>
        <taxon>Hexapoda</taxon>
        <taxon>Insecta</taxon>
        <taxon>Pterygota</taxon>
        <taxon>Neoptera</taxon>
        <taxon>Endopterygota</taxon>
        <taxon>Coleoptera</taxon>
        <taxon>Polyphaga</taxon>
        <taxon>Cucujiformia</taxon>
        <taxon>Chrysomeloidea</taxon>
        <taxon>Chrysomelidae</taxon>
        <taxon>Galerucinae</taxon>
        <taxon>Diabroticina</taxon>
        <taxon>Diabroticites</taxon>
        <taxon>Diabrotica</taxon>
    </lineage>
</organism>
<sequence>MSAISNKTINTYMFCISLSLYLNSDPDVRKHRKKRVFSSSESEGESRSKKKPKKKGINLQTPRSWHTPTVLSDDETISNATNTNSSIICSSRDSMEIPTADANFREANLKETDDVSEITDDIHNCKCDSQMLYNIQSLLIDVNKKLDKLSAKPQQSLEEPSIDDVLEKTSLELPADSQKKLENLEQFLASSENYKSLKSNILPRWEVLICMIL</sequence>
<evidence type="ECO:0000256" key="1">
    <source>
        <dbReference type="SAM" id="MobiDB-lite"/>
    </source>
</evidence>
<dbReference type="AlphaFoldDB" id="A0A6P7FTZ1"/>
<evidence type="ECO:0000313" key="2">
    <source>
        <dbReference type="RefSeq" id="XP_028139781.1"/>
    </source>
</evidence>